<dbReference type="Pfam" id="PF21818">
    <property type="entry name" value="DUF6884"/>
    <property type="match status" value="1"/>
</dbReference>
<evidence type="ECO:0000313" key="3">
    <source>
        <dbReference type="Proteomes" id="UP001259659"/>
    </source>
</evidence>
<keyword evidence="3" id="KW-1185">Reference proteome</keyword>
<accession>A0ABU2FJM5</accession>
<protein>
    <recommendedName>
        <fullName evidence="1">DUF6884 domain-containing protein</fullName>
    </recommendedName>
</protein>
<reference evidence="2 3" key="1">
    <citation type="submission" date="2022-06" db="EMBL/GenBank/DDBJ databases">
        <title>Haloarcula sp. a new haloarchaeum isolate from saline soil.</title>
        <authorList>
            <person name="Strakova D."/>
            <person name="Galisteo C."/>
            <person name="Sanchez-Porro C."/>
            <person name="Ventosa A."/>
        </authorList>
    </citation>
    <scope>NUCLEOTIDE SEQUENCE [LARGE SCALE GENOMIC DNA]</scope>
    <source>
        <strain evidence="2 3">S1CR25-12</strain>
    </source>
</reference>
<dbReference type="RefSeq" id="WP_310921757.1">
    <property type="nucleotide sequence ID" value="NZ_JAMQON010000009.1"/>
</dbReference>
<sequence>MSREIGLVSCVKTKQNQPAPPKALYTSSYFEKMRAYAEQYHDEWWILSAKHGLLAPDGPPIEPYDETLSGAPVARKREWAEQVAEQLAEQGLLSEDVTLVIHAGQDYYGELLGYIEDSDVTVEIPTEGLAIGETQAWYNDWL</sequence>
<evidence type="ECO:0000259" key="1">
    <source>
        <dbReference type="Pfam" id="PF21818"/>
    </source>
</evidence>
<dbReference type="EMBL" id="JAMQON010000009">
    <property type="protein sequence ID" value="MDS0261905.1"/>
    <property type="molecule type" value="Genomic_DNA"/>
</dbReference>
<evidence type="ECO:0000313" key="2">
    <source>
        <dbReference type="EMBL" id="MDS0261905.1"/>
    </source>
</evidence>
<proteinExistence type="predicted"/>
<organism evidence="2 3">
    <name type="scientific">Haloarcula saliterrae</name>
    <dbReference type="NCBI Taxonomy" id="2950534"/>
    <lineage>
        <taxon>Archaea</taxon>
        <taxon>Methanobacteriati</taxon>
        <taxon>Methanobacteriota</taxon>
        <taxon>Stenosarchaea group</taxon>
        <taxon>Halobacteria</taxon>
        <taxon>Halobacteriales</taxon>
        <taxon>Haloarculaceae</taxon>
        <taxon>Haloarcula</taxon>
    </lineage>
</organism>
<comment type="caution">
    <text evidence="2">The sequence shown here is derived from an EMBL/GenBank/DDBJ whole genome shotgun (WGS) entry which is preliminary data.</text>
</comment>
<name>A0ABU2FJM5_9EURY</name>
<gene>
    <name evidence="2" type="ORF">NDI56_21090</name>
</gene>
<feature type="domain" description="DUF6884" evidence="1">
    <location>
        <begin position="5"/>
        <end position="139"/>
    </location>
</feature>
<dbReference type="Proteomes" id="UP001259659">
    <property type="component" value="Unassembled WGS sequence"/>
</dbReference>
<dbReference type="InterPro" id="IPR049251">
    <property type="entry name" value="DUF6884"/>
</dbReference>